<dbReference type="PIRSF" id="PIRSF016897">
    <property type="entry name" value="GlpP"/>
    <property type="match status" value="1"/>
</dbReference>
<dbReference type="PANTHER" id="PTHR35787">
    <property type="entry name" value="GLYCEROL UPTAKE OPERON ANTITERMINATOR REGULATORY PROTEIN"/>
    <property type="match status" value="1"/>
</dbReference>
<dbReference type="PANTHER" id="PTHR35787:SF1">
    <property type="entry name" value="GLYCEROL UPTAKE OPERON ANTITERMINATOR REGULATORY PROTEIN"/>
    <property type="match status" value="1"/>
</dbReference>
<dbReference type="Proteomes" id="UP000216752">
    <property type="component" value="Chromosome"/>
</dbReference>
<reference evidence="1" key="1">
    <citation type="submission" date="2024-05" db="EMBL/GenBank/DDBJ databases">
        <title>Isolation and characterization of Sporomusa carbonis sp. nov., a carboxydotrophic hydrogenogen in the genus of Sporomusa isolated from a charcoal burning pile.</title>
        <authorList>
            <person name="Boeer T."/>
            <person name="Rosenbaum F."/>
            <person name="Eysell L."/>
            <person name="Mueller V."/>
            <person name="Daniel R."/>
            <person name="Poehlein A."/>
        </authorList>
    </citation>
    <scope>NUCLEOTIDE SEQUENCE [LARGE SCALE GENOMIC DNA]</scope>
    <source>
        <strain evidence="1">DSM 10669</strain>
    </source>
</reference>
<accession>A0ABZ3IPW5</accession>
<keyword evidence="2" id="KW-1185">Reference proteome</keyword>
<gene>
    <name evidence="1" type="primary">ygcP</name>
    <name evidence="1" type="ORF">SPSIL_039680</name>
</gene>
<dbReference type="InterPro" id="IPR006699">
    <property type="entry name" value="GlpP"/>
</dbReference>
<evidence type="ECO:0000313" key="1">
    <source>
        <dbReference type="EMBL" id="XFO67749.1"/>
    </source>
</evidence>
<evidence type="ECO:0000313" key="2">
    <source>
        <dbReference type="Proteomes" id="UP000216752"/>
    </source>
</evidence>
<proteinExistence type="predicted"/>
<protein>
    <recommendedName>
        <fullName evidence="3">Glycerol-3-phosphate responsive antiterminator</fullName>
    </recommendedName>
</protein>
<organism evidence="1 2">
    <name type="scientific">Sporomusa silvacetica DSM 10669</name>
    <dbReference type="NCBI Taxonomy" id="1123289"/>
    <lineage>
        <taxon>Bacteria</taxon>
        <taxon>Bacillati</taxon>
        <taxon>Bacillota</taxon>
        <taxon>Negativicutes</taxon>
        <taxon>Selenomonadales</taxon>
        <taxon>Sporomusaceae</taxon>
        <taxon>Sporomusa</taxon>
    </lineage>
</organism>
<dbReference type="InterPro" id="IPR013785">
    <property type="entry name" value="Aldolase_TIM"/>
</dbReference>
<dbReference type="Gene3D" id="3.20.20.70">
    <property type="entry name" value="Aldolase class I"/>
    <property type="match status" value="1"/>
</dbReference>
<dbReference type="Pfam" id="PF04309">
    <property type="entry name" value="G3P_antiterm"/>
    <property type="match status" value="1"/>
</dbReference>
<dbReference type="SUPFAM" id="SSF110391">
    <property type="entry name" value="GlpP-like"/>
    <property type="match status" value="1"/>
</dbReference>
<evidence type="ECO:0008006" key="3">
    <source>
        <dbReference type="Google" id="ProtNLM"/>
    </source>
</evidence>
<sequence length="204" mass="22180">MLPQDKVLAALQICPIVASLQKPEMLPTVINSNVRIVMISSGDIFNIVEISQQLRKHKKIVLVHVDMIGGMARDKVAIKYLKEKADVDGIVTPNGQLVATGHKEGLVTAQRIFAHDTPSVISGINALRQSKPDFIEIMPGVAVLKVYEQIRKHFQQPIIAAGLIKSTQDIKQILKAGAVGADTSTTSLWNFSVANLTTKPLSTI</sequence>
<name>A0ABZ3IPW5_9FIRM</name>
<dbReference type="EMBL" id="CP155573">
    <property type="protein sequence ID" value="XFO67749.1"/>
    <property type="molecule type" value="Genomic_DNA"/>
</dbReference>
<dbReference type="RefSeq" id="WP_094606133.1">
    <property type="nucleotide sequence ID" value="NZ_CP155573.1"/>
</dbReference>